<dbReference type="AlphaFoldDB" id="A0AAD4MGH3"/>
<organism evidence="1 2">
    <name type="scientific">Ditylenchus destructor</name>
    <dbReference type="NCBI Taxonomy" id="166010"/>
    <lineage>
        <taxon>Eukaryota</taxon>
        <taxon>Metazoa</taxon>
        <taxon>Ecdysozoa</taxon>
        <taxon>Nematoda</taxon>
        <taxon>Chromadorea</taxon>
        <taxon>Rhabditida</taxon>
        <taxon>Tylenchina</taxon>
        <taxon>Tylenchomorpha</taxon>
        <taxon>Sphaerularioidea</taxon>
        <taxon>Anguinidae</taxon>
        <taxon>Anguininae</taxon>
        <taxon>Ditylenchus</taxon>
    </lineage>
</organism>
<comment type="caution">
    <text evidence="1">The sequence shown here is derived from an EMBL/GenBank/DDBJ whole genome shotgun (WGS) entry which is preliminary data.</text>
</comment>
<gene>
    <name evidence="1" type="ORF">DdX_20517</name>
</gene>
<keyword evidence="2" id="KW-1185">Reference proteome</keyword>
<protein>
    <submittedName>
        <fullName evidence="1">Uncharacterized protein</fullName>
    </submittedName>
</protein>
<evidence type="ECO:0000313" key="1">
    <source>
        <dbReference type="EMBL" id="KAI1693706.1"/>
    </source>
</evidence>
<reference evidence="1" key="1">
    <citation type="submission" date="2022-01" db="EMBL/GenBank/DDBJ databases">
        <title>Genome Sequence Resource for Two Populations of Ditylenchus destructor, the Migratory Endoparasitic Phytonematode.</title>
        <authorList>
            <person name="Zhang H."/>
            <person name="Lin R."/>
            <person name="Xie B."/>
        </authorList>
    </citation>
    <scope>NUCLEOTIDE SEQUENCE</scope>
    <source>
        <strain evidence="1">BazhouSP</strain>
    </source>
</reference>
<proteinExistence type="predicted"/>
<evidence type="ECO:0000313" key="2">
    <source>
        <dbReference type="Proteomes" id="UP001201812"/>
    </source>
</evidence>
<dbReference type="Proteomes" id="UP001201812">
    <property type="component" value="Unassembled WGS sequence"/>
</dbReference>
<name>A0AAD4MGH3_9BILA</name>
<sequence length="131" mass="15482">MRDNQYLCLERVLLFDLLPQVIQKGSIIEEELWRNKSLFWAALNENQRIRFLITKNQAFSFAVSPNAYRIAFIQWKEPVSEFRETNNTSGEILELKKGLPAECQAENLVQYYKNTSKFQQFDCHTLERSSI</sequence>
<accession>A0AAD4MGH3</accession>
<dbReference type="EMBL" id="JAKKPZ010000596">
    <property type="protein sequence ID" value="KAI1693706.1"/>
    <property type="molecule type" value="Genomic_DNA"/>
</dbReference>